<dbReference type="Proteomes" id="UP000257109">
    <property type="component" value="Unassembled WGS sequence"/>
</dbReference>
<sequence>MIDREIETKFQKHPYRTHSKIKWMEVVMDDLEEWHEALRNDINQLKEQMGQILERLESMQSHNRNALKQLQITLHHPSRSRLYHSENQTQYPPYGLPLGRRSSFHQNATTFEERLNALEGFEHSNFNVAYLCLFPDIMIPPKFELLAFEKYGGTACPKNHLTMYCRKMAPHIHDEELLIHFFQESLTRVALGWYLGFGAWTCPNLEELGRRLP</sequence>
<keyword evidence="1" id="KW-0175">Coiled coil</keyword>
<dbReference type="EMBL" id="QJKJ01005120">
    <property type="protein sequence ID" value="RDX91454.1"/>
    <property type="molecule type" value="Genomic_DNA"/>
</dbReference>
<dbReference type="PANTHER" id="PTHR33223:SF8">
    <property type="entry name" value="OS04G0172440 PROTEIN"/>
    <property type="match status" value="1"/>
</dbReference>
<gene>
    <name evidence="2" type="ORF">CR513_26570</name>
</gene>
<dbReference type="OrthoDB" id="1750196at2759"/>
<protein>
    <recommendedName>
        <fullName evidence="4">Retrotransposon gag domain-containing protein</fullName>
    </recommendedName>
</protein>
<evidence type="ECO:0000313" key="3">
    <source>
        <dbReference type="Proteomes" id="UP000257109"/>
    </source>
</evidence>
<name>A0A371GLP0_MUCPR</name>
<proteinExistence type="predicted"/>
<keyword evidence="3" id="KW-1185">Reference proteome</keyword>
<evidence type="ECO:0000256" key="1">
    <source>
        <dbReference type="SAM" id="Coils"/>
    </source>
</evidence>
<feature type="non-terminal residue" evidence="2">
    <location>
        <position position="1"/>
    </location>
</feature>
<accession>A0A371GLP0</accession>
<comment type="caution">
    <text evidence="2">The sequence shown here is derived from an EMBL/GenBank/DDBJ whole genome shotgun (WGS) entry which is preliminary data.</text>
</comment>
<evidence type="ECO:0008006" key="4">
    <source>
        <dbReference type="Google" id="ProtNLM"/>
    </source>
</evidence>
<evidence type="ECO:0000313" key="2">
    <source>
        <dbReference type="EMBL" id="RDX91454.1"/>
    </source>
</evidence>
<reference evidence="2" key="1">
    <citation type="submission" date="2018-05" db="EMBL/GenBank/DDBJ databases">
        <title>Draft genome of Mucuna pruriens seed.</title>
        <authorList>
            <person name="Nnadi N.E."/>
            <person name="Vos R."/>
            <person name="Hasami M.H."/>
            <person name="Devisetty U.K."/>
            <person name="Aguiy J.C."/>
        </authorList>
    </citation>
    <scope>NUCLEOTIDE SEQUENCE [LARGE SCALE GENOMIC DNA]</scope>
    <source>
        <strain evidence="2">JCA_2017</strain>
    </source>
</reference>
<organism evidence="2 3">
    <name type="scientific">Mucuna pruriens</name>
    <name type="common">Velvet bean</name>
    <name type="synonym">Dolichos pruriens</name>
    <dbReference type="NCBI Taxonomy" id="157652"/>
    <lineage>
        <taxon>Eukaryota</taxon>
        <taxon>Viridiplantae</taxon>
        <taxon>Streptophyta</taxon>
        <taxon>Embryophyta</taxon>
        <taxon>Tracheophyta</taxon>
        <taxon>Spermatophyta</taxon>
        <taxon>Magnoliopsida</taxon>
        <taxon>eudicotyledons</taxon>
        <taxon>Gunneridae</taxon>
        <taxon>Pentapetalae</taxon>
        <taxon>rosids</taxon>
        <taxon>fabids</taxon>
        <taxon>Fabales</taxon>
        <taxon>Fabaceae</taxon>
        <taxon>Papilionoideae</taxon>
        <taxon>50 kb inversion clade</taxon>
        <taxon>NPAAA clade</taxon>
        <taxon>indigoferoid/millettioid clade</taxon>
        <taxon>Phaseoleae</taxon>
        <taxon>Mucuna</taxon>
    </lineage>
</organism>
<dbReference type="AlphaFoldDB" id="A0A371GLP0"/>
<dbReference type="PANTHER" id="PTHR33223">
    <property type="entry name" value="CCHC-TYPE DOMAIN-CONTAINING PROTEIN"/>
    <property type="match status" value="1"/>
</dbReference>
<feature type="coiled-coil region" evidence="1">
    <location>
        <begin position="28"/>
        <end position="62"/>
    </location>
</feature>